<evidence type="ECO:0000256" key="2">
    <source>
        <dbReference type="HAMAP-Rule" id="MF_01477"/>
    </source>
</evidence>
<comment type="caution">
    <text evidence="3">The sequence shown here is derived from an EMBL/GenBank/DDBJ whole genome shotgun (WGS) entry which is preliminary data.</text>
</comment>
<comment type="function">
    <text evidence="2">Functions as a ribosomal silencing factor. Interacts with ribosomal protein uL14 (rplN), blocking formation of intersubunit bridge B8. Prevents association of the 30S and 50S ribosomal subunits and the formation of functional ribosomes, thus repressing translation.</text>
</comment>
<reference evidence="3 4" key="1">
    <citation type="journal article" date="2021" name="ISME Commun">
        <title>Automated analysis of genomic sequences facilitates high-throughput and comprehensive description of bacteria.</title>
        <authorList>
            <person name="Hitch T.C.A."/>
        </authorList>
    </citation>
    <scope>NUCLEOTIDE SEQUENCE [LARGE SCALE GENOMIC DNA]</scope>
    <source>
        <strain evidence="3 4">Sanger_109</strain>
    </source>
</reference>
<comment type="similarity">
    <text evidence="1 2">Belongs to the Iojap/RsfS family.</text>
</comment>
<dbReference type="SUPFAM" id="SSF81301">
    <property type="entry name" value="Nucleotidyltransferase"/>
    <property type="match status" value="1"/>
</dbReference>
<dbReference type="PANTHER" id="PTHR21043:SF0">
    <property type="entry name" value="MITOCHONDRIAL ASSEMBLY OF RIBOSOMAL LARGE SUBUNIT PROTEIN 1"/>
    <property type="match status" value="1"/>
</dbReference>
<name>A0ABT2TGD8_9FIRM</name>
<dbReference type="PANTHER" id="PTHR21043">
    <property type="entry name" value="IOJAP SUPERFAMILY ORTHOLOG"/>
    <property type="match status" value="1"/>
</dbReference>
<keyword evidence="2" id="KW-0963">Cytoplasm</keyword>
<protein>
    <recommendedName>
        <fullName evidence="2">Ribosomal silencing factor RsfS</fullName>
    </recommendedName>
</protein>
<dbReference type="RefSeq" id="WP_262590708.1">
    <property type="nucleotide sequence ID" value="NZ_JAOQJQ010000001.1"/>
</dbReference>
<comment type="subunit">
    <text evidence="2">Interacts with ribosomal protein uL14 (rplN).</text>
</comment>
<dbReference type="InterPro" id="IPR004394">
    <property type="entry name" value="Iojap/RsfS/C7orf30"/>
</dbReference>
<dbReference type="Gene3D" id="3.30.460.10">
    <property type="entry name" value="Beta Polymerase, domain 2"/>
    <property type="match status" value="1"/>
</dbReference>
<organism evidence="3 4">
    <name type="scientific">Brotonthovivens ammoniilytica</name>
    <dbReference type="NCBI Taxonomy" id="2981725"/>
    <lineage>
        <taxon>Bacteria</taxon>
        <taxon>Bacillati</taxon>
        <taxon>Bacillota</taxon>
        <taxon>Clostridia</taxon>
        <taxon>Lachnospirales</taxon>
        <taxon>Lachnospiraceae</taxon>
        <taxon>Brotonthovivens</taxon>
    </lineage>
</organism>
<dbReference type="NCBIfam" id="TIGR00090">
    <property type="entry name" value="rsfS_iojap_ybeB"/>
    <property type="match status" value="1"/>
</dbReference>
<comment type="subcellular location">
    <subcellularLocation>
        <location evidence="2">Cytoplasm</location>
    </subcellularLocation>
</comment>
<evidence type="ECO:0000313" key="4">
    <source>
        <dbReference type="Proteomes" id="UP001652442"/>
    </source>
</evidence>
<keyword evidence="2" id="KW-0810">Translation regulation</keyword>
<dbReference type="Pfam" id="PF02410">
    <property type="entry name" value="RsfS"/>
    <property type="match status" value="1"/>
</dbReference>
<accession>A0ABT2TGD8</accession>
<dbReference type="InterPro" id="IPR043519">
    <property type="entry name" value="NT_sf"/>
</dbReference>
<dbReference type="EMBL" id="JAOQJQ010000001">
    <property type="protein sequence ID" value="MCU6761248.1"/>
    <property type="molecule type" value="Genomic_DNA"/>
</dbReference>
<sequence>MAKLAYQALEEKKAEDIQIIDIRDISVIADYFVIASGSNVNQLQAMVDAAQEALYKSGYHCSQKEGNQNSSWILMDYKDIIIHLFSKEDRLFYDLERIWKDGKFISIEEL</sequence>
<gene>
    <name evidence="2 3" type="primary">rsfS</name>
    <name evidence="3" type="ORF">OCV88_02705</name>
</gene>
<evidence type="ECO:0000256" key="1">
    <source>
        <dbReference type="ARBA" id="ARBA00010574"/>
    </source>
</evidence>
<keyword evidence="4" id="KW-1185">Reference proteome</keyword>
<dbReference type="Proteomes" id="UP001652442">
    <property type="component" value="Unassembled WGS sequence"/>
</dbReference>
<dbReference type="HAMAP" id="MF_01477">
    <property type="entry name" value="Iojap_RsfS"/>
    <property type="match status" value="1"/>
</dbReference>
<evidence type="ECO:0000313" key="3">
    <source>
        <dbReference type="EMBL" id="MCU6761248.1"/>
    </source>
</evidence>
<keyword evidence="2" id="KW-0678">Repressor</keyword>
<proteinExistence type="inferred from homology"/>